<organism evidence="1 2">
    <name type="scientific">Bauhinia variegata</name>
    <name type="common">Purple orchid tree</name>
    <name type="synonym">Phanera variegata</name>
    <dbReference type="NCBI Taxonomy" id="167791"/>
    <lineage>
        <taxon>Eukaryota</taxon>
        <taxon>Viridiplantae</taxon>
        <taxon>Streptophyta</taxon>
        <taxon>Embryophyta</taxon>
        <taxon>Tracheophyta</taxon>
        <taxon>Spermatophyta</taxon>
        <taxon>Magnoliopsida</taxon>
        <taxon>eudicotyledons</taxon>
        <taxon>Gunneridae</taxon>
        <taxon>Pentapetalae</taxon>
        <taxon>rosids</taxon>
        <taxon>fabids</taxon>
        <taxon>Fabales</taxon>
        <taxon>Fabaceae</taxon>
        <taxon>Cercidoideae</taxon>
        <taxon>Cercideae</taxon>
        <taxon>Bauhiniinae</taxon>
        <taxon>Bauhinia</taxon>
    </lineage>
</organism>
<evidence type="ECO:0000313" key="2">
    <source>
        <dbReference type="Proteomes" id="UP000828941"/>
    </source>
</evidence>
<reference evidence="1 2" key="1">
    <citation type="journal article" date="2022" name="DNA Res.">
        <title>Chromosomal-level genome assembly of the orchid tree Bauhinia variegata (Leguminosae; Cercidoideae) supports the allotetraploid origin hypothesis of Bauhinia.</title>
        <authorList>
            <person name="Zhong Y."/>
            <person name="Chen Y."/>
            <person name="Zheng D."/>
            <person name="Pang J."/>
            <person name="Liu Y."/>
            <person name="Luo S."/>
            <person name="Meng S."/>
            <person name="Qian L."/>
            <person name="Wei D."/>
            <person name="Dai S."/>
            <person name="Zhou R."/>
        </authorList>
    </citation>
    <scope>NUCLEOTIDE SEQUENCE [LARGE SCALE GENOMIC DNA]</scope>
    <source>
        <strain evidence="1">BV-YZ2020</strain>
    </source>
</reference>
<dbReference type="Proteomes" id="UP000828941">
    <property type="component" value="Chromosome 2"/>
</dbReference>
<evidence type="ECO:0000313" key="1">
    <source>
        <dbReference type="EMBL" id="KAI4355196.1"/>
    </source>
</evidence>
<dbReference type="EMBL" id="CM039427">
    <property type="protein sequence ID" value="KAI4355196.1"/>
    <property type="molecule type" value="Genomic_DNA"/>
</dbReference>
<name>A0ACB9Q313_BAUVA</name>
<comment type="caution">
    <text evidence="1">The sequence shown here is derived from an EMBL/GenBank/DDBJ whole genome shotgun (WGS) entry which is preliminary data.</text>
</comment>
<gene>
    <name evidence="1" type="ORF">L6164_003990</name>
</gene>
<keyword evidence="2" id="KW-1185">Reference proteome</keyword>
<proteinExistence type="predicted"/>
<accession>A0ACB9Q313</accession>
<sequence length="124" mass="14313">MQKDSYFNCEYIPDEEVNLTDDTNLLEKVHGDEICIGDGSFLGEDLSHLFSIDQTFTTRYELLKWVRAIRKRTGFVIVIDRSEIGGEGKRTHVKLVCEHGGKYRPRITLFCEQIMAKTTLEQPN</sequence>
<protein>
    <submittedName>
        <fullName evidence="1">Uncharacterized protein</fullName>
    </submittedName>
</protein>